<evidence type="ECO:0000256" key="2">
    <source>
        <dbReference type="ARBA" id="ARBA00023125"/>
    </source>
</evidence>
<reference evidence="6 7" key="1">
    <citation type="journal article" date="2021" name="Angew. Chem. Int. Ed. Engl.">
        <title>A novel family of nonribosomal peptides modulate collective behavior in Pseudovibrio bacteria isolated from marine sponges.</title>
        <authorList>
            <person name="Ioca L.P."/>
            <person name="Dai Y."/>
            <person name="Kunakom S."/>
            <person name="Diaz-Espinosa J."/>
            <person name="Krunic A."/>
            <person name="Crnkovic C.M."/>
            <person name="Orjala J."/>
            <person name="Sanchez L.M."/>
            <person name="Ferreira A.G."/>
            <person name="Berlinck R.G.S."/>
            <person name="Eustaquio A.S."/>
        </authorList>
    </citation>
    <scope>NUCLEOTIDE SEQUENCE [LARGE SCALE GENOMIC DNA]</scope>
    <source>
        <strain evidence="6 7">Ab134</strain>
    </source>
</reference>
<proteinExistence type="predicted"/>
<dbReference type="PANTHER" id="PTHR30055:SF234">
    <property type="entry name" value="HTH-TYPE TRANSCRIPTIONAL REGULATOR BETI"/>
    <property type="match status" value="1"/>
</dbReference>
<keyword evidence="7" id="KW-1185">Reference proteome</keyword>
<keyword evidence="2 4" id="KW-0238">DNA-binding</keyword>
<name>A0ABX8AJM7_9HYPH</name>
<dbReference type="Proteomes" id="UP000680706">
    <property type="component" value="Chromosome"/>
</dbReference>
<organism evidence="6 7">
    <name type="scientific">Pseudovibrio brasiliensis</name>
    <dbReference type="NCBI Taxonomy" id="1898042"/>
    <lineage>
        <taxon>Bacteria</taxon>
        <taxon>Pseudomonadati</taxon>
        <taxon>Pseudomonadota</taxon>
        <taxon>Alphaproteobacteria</taxon>
        <taxon>Hyphomicrobiales</taxon>
        <taxon>Stappiaceae</taxon>
        <taxon>Pseudovibrio</taxon>
    </lineage>
</organism>
<sequence length="184" mass="20337">MGRPAKSGKALRKERIFEEALRLMDEGGEPAVTFRELANRLGVTAMAVKHHVGSRKELFQQLIARAFEGTADVPEELSGRAALLHTLEGYCERVIAHPVLMQSILASPDLMPEQLHSLTEQIRSYVSSLLSDESEVEIVVGLIADYTHGFATSVATYRGGSDDTEGLRLEDYRRGLEWVLGKLS</sequence>
<evidence type="ECO:0000256" key="1">
    <source>
        <dbReference type="ARBA" id="ARBA00023015"/>
    </source>
</evidence>
<evidence type="ECO:0000259" key="5">
    <source>
        <dbReference type="PROSITE" id="PS50977"/>
    </source>
</evidence>
<dbReference type="InterPro" id="IPR050109">
    <property type="entry name" value="HTH-type_TetR-like_transc_reg"/>
</dbReference>
<feature type="DNA-binding region" description="H-T-H motif" evidence="4">
    <location>
        <begin position="33"/>
        <end position="52"/>
    </location>
</feature>
<dbReference type="PANTHER" id="PTHR30055">
    <property type="entry name" value="HTH-TYPE TRANSCRIPTIONAL REGULATOR RUTR"/>
    <property type="match status" value="1"/>
</dbReference>
<feature type="domain" description="HTH tetR-type" evidence="5">
    <location>
        <begin position="10"/>
        <end position="70"/>
    </location>
</feature>
<accession>A0ABX8AJM7</accession>
<keyword evidence="3" id="KW-0804">Transcription</keyword>
<protein>
    <submittedName>
        <fullName evidence="6">TetR/AcrR family transcriptional regulator</fullName>
    </submittedName>
</protein>
<dbReference type="EMBL" id="CP074126">
    <property type="protein sequence ID" value="QUS55278.1"/>
    <property type="molecule type" value="Genomic_DNA"/>
</dbReference>
<keyword evidence="1" id="KW-0805">Transcription regulation</keyword>
<dbReference type="InterPro" id="IPR009057">
    <property type="entry name" value="Homeodomain-like_sf"/>
</dbReference>
<dbReference type="PROSITE" id="PS50977">
    <property type="entry name" value="HTH_TETR_2"/>
    <property type="match status" value="1"/>
</dbReference>
<gene>
    <name evidence="6" type="ORF">KGB56_18345</name>
</gene>
<dbReference type="Pfam" id="PF00440">
    <property type="entry name" value="TetR_N"/>
    <property type="match status" value="1"/>
</dbReference>
<evidence type="ECO:0000256" key="4">
    <source>
        <dbReference type="PROSITE-ProRule" id="PRU00335"/>
    </source>
</evidence>
<evidence type="ECO:0000313" key="6">
    <source>
        <dbReference type="EMBL" id="QUS55278.1"/>
    </source>
</evidence>
<dbReference type="InterPro" id="IPR001647">
    <property type="entry name" value="HTH_TetR"/>
</dbReference>
<evidence type="ECO:0000256" key="3">
    <source>
        <dbReference type="ARBA" id="ARBA00023163"/>
    </source>
</evidence>
<dbReference type="SUPFAM" id="SSF46689">
    <property type="entry name" value="Homeodomain-like"/>
    <property type="match status" value="1"/>
</dbReference>
<dbReference type="Gene3D" id="1.10.357.10">
    <property type="entry name" value="Tetracycline Repressor, domain 2"/>
    <property type="match status" value="1"/>
</dbReference>
<dbReference type="RefSeq" id="WP_075697923.1">
    <property type="nucleotide sequence ID" value="NZ_CP074126.1"/>
</dbReference>
<evidence type="ECO:0000313" key="7">
    <source>
        <dbReference type="Proteomes" id="UP000680706"/>
    </source>
</evidence>